<sequence>MTSATGSPVTETTRVGSTSLCCRTDAHRSLPTP</sequence>
<evidence type="ECO:0000256" key="1">
    <source>
        <dbReference type="SAM" id="MobiDB-lite"/>
    </source>
</evidence>
<reference evidence="2 3" key="1">
    <citation type="submission" date="2019-05" db="EMBL/GenBank/DDBJ databases">
        <title>Another draft genome of Portunus trituberculatus and its Hox gene families provides insights of decapod evolution.</title>
        <authorList>
            <person name="Jeong J.-H."/>
            <person name="Song I."/>
            <person name="Kim S."/>
            <person name="Choi T."/>
            <person name="Kim D."/>
            <person name="Ryu S."/>
            <person name="Kim W."/>
        </authorList>
    </citation>
    <scope>NUCLEOTIDE SEQUENCE [LARGE SCALE GENOMIC DNA]</scope>
    <source>
        <tissue evidence="2">Muscle</tissue>
    </source>
</reference>
<dbReference type="AlphaFoldDB" id="A0A5B7ENB7"/>
<feature type="compositionally biased region" description="Basic and acidic residues" evidence="1">
    <location>
        <begin position="24"/>
        <end position="33"/>
    </location>
</feature>
<dbReference type="Proteomes" id="UP000324222">
    <property type="component" value="Unassembled WGS sequence"/>
</dbReference>
<evidence type="ECO:0000313" key="3">
    <source>
        <dbReference type="Proteomes" id="UP000324222"/>
    </source>
</evidence>
<gene>
    <name evidence="2" type="ORF">E2C01_028105</name>
</gene>
<protein>
    <submittedName>
        <fullName evidence="2">Uncharacterized protein</fullName>
    </submittedName>
</protein>
<dbReference type="EMBL" id="VSRR010003108">
    <property type="protein sequence ID" value="MPC34706.1"/>
    <property type="molecule type" value="Genomic_DNA"/>
</dbReference>
<comment type="caution">
    <text evidence="2">The sequence shown here is derived from an EMBL/GenBank/DDBJ whole genome shotgun (WGS) entry which is preliminary data.</text>
</comment>
<feature type="region of interest" description="Disordered" evidence="1">
    <location>
        <begin position="1"/>
        <end position="33"/>
    </location>
</feature>
<keyword evidence="3" id="KW-1185">Reference proteome</keyword>
<feature type="compositionally biased region" description="Polar residues" evidence="1">
    <location>
        <begin position="1"/>
        <end position="21"/>
    </location>
</feature>
<name>A0A5B7ENB7_PORTR</name>
<proteinExistence type="predicted"/>
<organism evidence="2 3">
    <name type="scientific">Portunus trituberculatus</name>
    <name type="common">Swimming crab</name>
    <name type="synonym">Neptunus trituberculatus</name>
    <dbReference type="NCBI Taxonomy" id="210409"/>
    <lineage>
        <taxon>Eukaryota</taxon>
        <taxon>Metazoa</taxon>
        <taxon>Ecdysozoa</taxon>
        <taxon>Arthropoda</taxon>
        <taxon>Crustacea</taxon>
        <taxon>Multicrustacea</taxon>
        <taxon>Malacostraca</taxon>
        <taxon>Eumalacostraca</taxon>
        <taxon>Eucarida</taxon>
        <taxon>Decapoda</taxon>
        <taxon>Pleocyemata</taxon>
        <taxon>Brachyura</taxon>
        <taxon>Eubrachyura</taxon>
        <taxon>Portunoidea</taxon>
        <taxon>Portunidae</taxon>
        <taxon>Portuninae</taxon>
        <taxon>Portunus</taxon>
    </lineage>
</organism>
<accession>A0A5B7ENB7</accession>
<evidence type="ECO:0000313" key="2">
    <source>
        <dbReference type="EMBL" id="MPC34706.1"/>
    </source>
</evidence>